<dbReference type="GO" id="GO:0006935">
    <property type="term" value="P:chemotaxis"/>
    <property type="evidence" value="ECO:0007669"/>
    <property type="project" value="UniProtKB-KW"/>
</dbReference>
<evidence type="ECO:0000256" key="3">
    <source>
        <dbReference type="ARBA" id="ARBA00022553"/>
    </source>
</evidence>
<reference evidence="7 8" key="1">
    <citation type="submission" date="2017-09" db="EMBL/GenBank/DDBJ databases">
        <title>Genomics of the genus Arcobacter.</title>
        <authorList>
            <person name="Perez-Cataluna A."/>
            <person name="Figueras M.J."/>
            <person name="Salas-Masso N."/>
        </authorList>
    </citation>
    <scope>NUCLEOTIDE SEQUENCE [LARGE SCALE GENOMIC DNA]</scope>
    <source>
        <strain evidence="7 8">F156-34</strain>
    </source>
</reference>
<comment type="caution">
    <text evidence="7">The sequence shown here is derived from an EMBL/GenBank/DDBJ whole genome shotgun (WGS) entry which is preliminary data.</text>
</comment>
<evidence type="ECO:0000256" key="5">
    <source>
        <dbReference type="PROSITE-ProRule" id="PRU00169"/>
    </source>
</evidence>
<evidence type="ECO:0000256" key="2">
    <source>
        <dbReference type="ARBA" id="ARBA00022500"/>
    </source>
</evidence>
<comment type="cofactor">
    <cofactor evidence="1">
        <name>Mg(2+)</name>
        <dbReference type="ChEBI" id="CHEBI:18420"/>
    </cofactor>
</comment>
<dbReference type="GO" id="GO:0000160">
    <property type="term" value="P:phosphorelay signal transduction system"/>
    <property type="evidence" value="ECO:0007669"/>
    <property type="project" value="InterPro"/>
</dbReference>
<keyword evidence="8" id="KW-1185">Reference proteome</keyword>
<evidence type="ECO:0000256" key="1">
    <source>
        <dbReference type="ARBA" id="ARBA00001946"/>
    </source>
</evidence>
<feature type="modified residue" description="4-aspartylphosphate" evidence="5">
    <location>
        <position position="54"/>
    </location>
</feature>
<dbReference type="PROSITE" id="PS50110">
    <property type="entry name" value="RESPONSE_REGULATORY"/>
    <property type="match status" value="1"/>
</dbReference>
<dbReference type="Pfam" id="PF00072">
    <property type="entry name" value="Response_reg"/>
    <property type="match status" value="1"/>
</dbReference>
<sequence length="121" mass="13606">MKCLVVDDSKMARRMTIKALSDLISENDEIIQASNGEEAFNLYKEYNPDICLMDLTMPVIDGFEATLNIKKFDEKAKIIIISADIQETSMEKAKKNGALGFIKKPVNSDNLKVMLEKLGLF</sequence>
<dbReference type="InterPro" id="IPR050595">
    <property type="entry name" value="Bact_response_regulator"/>
</dbReference>
<keyword evidence="2" id="KW-0145">Chemotaxis</keyword>
<dbReference type="SMART" id="SM00448">
    <property type="entry name" value="REC"/>
    <property type="match status" value="1"/>
</dbReference>
<name>A0A4Q1ASU3_9BACT</name>
<dbReference type="EMBL" id="NXIE01000003">
    <property type="protein sequence ID" value="RXK12763.1"/>
    <property type="molecule type" value="Genomic_DNA"/>
</dbReference>
<dbReference type="SUPFAM" id="SSF52172">
    <property type="entry name" value="CheY-like"/>
    <property type="match status" value="1"/>
</dbReference>
<evidence type="ECO:0000256" key="4">
    <source>
        <dbReference type="ARBA" id="ARBA00022779"/>
    </source>
</evidence>
<dbReference type="AlphaFoldDB" id="A0A4Q1ASU3"/>
<dbReference type="InterPro" id="IPR001789">
    <property type="entry name" value="Sig_transdc_resp-reg_receiver"/>
</dbReference>
<dbReference type="OrthoDB" id="9780312at2"/>
<dbReference type="InterPro" id="IPR011006">
    <property type="entry name" value="CheY-like_superfamily"/>
</dbReference>
<evidence type="ECO:0000313" key="7">
    <source>
        <dbReference type="EMBL" id="RXK12763.1"/>
    </source>
</evidence>
<evidence type="ECO:0000259" key="6">
    <source>
        <dbReference type="PROSITE" id="PS50110"/>
    </source>
</evidence>
<protein>
    <submittedName>
        <fullName evidence="7">Response regulator</fullName>
    </submittedName>
</protein>
<accession>A0A4Q1ASU3</accession>
<evidence type="ECO:0000313" key="8">
    <source>
        <dbReference type="Proteomes" id="UP000289718"/>
    </source>
</evidence>
<gene>
    <name evidence="7" type="ORF">CP965_09315</name>
</gene>
<dbReference type="GO" id="GO:0097588">
    <property type="term" value="P:archaeal or bacterial-type flagellum-dependent cell motility"/>
    <property type="evidence" value="ECO:0007669"/>
    <property type="project" value="UniProtKB-KW"/>
</dbReference>
<keyword evidence="3 5" id="KW-0597">Phosphoprotein</keyword>
<dbReference type="PANTHER" id="PTHR44591">
    <property type="entry name" value="STRESS RESPONSE REGULATOR PROTEIN 1"/>
    <property type="match status" value="1"/>
</dbReference>
<feature type="domain" description="Response regulatory" evidence="6">
    <location>
        <begin position="2"/>
        <end position="119"/>
    </location>
</feature>
<dbReference type="PANTHER" id="PTHR44591:SF24">
    <property type="entry name" value="PROTEIN-GLUTAMATE METHYLESTERASE_PROTEIN-GLUTAMINE GLUTAMINASE 1"/>
    <property type="match status" value="1"/>
</dbReference>
<organism evidence="7 8">
    <name type="scientific">Halarcobacter mediterraneus</name>
    <dbReference type="NCBI Taxonomy" id="2023153"/>
    <lineage>
        <taxon>Bacteria</taxon>
        <taxon>Pseudomonadati</taxon>
        <taxon>Campylobacterota</taxon>
        <taxon>Epsilonproteobacteria</taxon>
        <taxon>Campylobacterales</taxon>
        <taxon>Arcobacteraceae</taxon>
        <taxon>Halarcobacter</taxon>
    </lineage>
</organism>
<dbReference type="RefSeq" id="WP_129061819.1">
    <property type="nucleotide sequence ID" value="NZ_NXIE01000003.1"/>
</dbReference>
<proteinExistence type="predicted"/>
<keyword evidence="4" id="KW-0283">Flagellar rotation</keyword>
<dbReference type="Proteomes" id="UP000289718">
    <property type="component" value="Unassembled WGS sequence"/>
</dbReference>
<dbReference type="Gene3D" id="3.40.50.2300">
    <property type="match status" value="1"/>
</dbReference>